<dbReference type="FunFam" id="3.30.70.360:FF:000004">
    <property type="entry name" value="Peptidase M20 domain-containing protein 2"/>
    <property type="match status" value="1"/>
</dbReference>
<proteinExistence type="predicted"/>
<dbReference type="Gene3D" id="3.30.70.360">
    <property type="match status" value="1"/>
</dbReference>
<evidence type="ECO:0000313" key="2">
    <source>
        <dbReference type="EMBL" id="MPM74811.1"/>
    </source>
</evidence>
<organism evidence="2">
    <name type="scientific">bioreactor metagenome</name>
    <dbReference type="NCBI Taxonomy" id="1076179"/>
    <lineage>
        <taxon>unclassified sequences</taxon>
        <taxon>metagenomes</taxon>
        <taxon>ecological metagenomes</taxon>
    </lineage>
</organism>
<sequence length="274" mass="29636">MCYRFYGVSAHAAAAPHLGRSALDAVELMNVGANFLREHILPEARIHYAITNAGGSSPGTVQPYAEVLYLIRAPEISQTREIRDRIDNIARGAALMTDTRVEPVFIKACSNIMPSRLLEEVLYRNMRAVARPRYTREELRRAAAFLSGADPEPGIAAVRTAVVPYRHTRQAQPGSSDVGDVSWICPTAQILTATWAAGTQAHTWQAFAQGKGAVAHKGMLYAGKVLAGAILDMLEQPQLAEQAKAEHKAQLGGRVYESPVPDGVKPDAAGAWAK</sequence>
<dbReference type="PANTHER" id="PTHR30575:SF0">
    <property type="entry name" value="XAA-ARG DIPEPTIDASE"/>
    <property type="match status" value="1"/>
</dbReference>
<dbReference type="Gene3D" id="3.40.630.10">
    <property type="entry name" value="Zn peptidases"/>
    <property type="match status" value="1"/>
</dbReference>
<dbReference type="PANTHER" id="PTHR30575">
    <property type="entry name" value="PEPTIDASE M20"/>
    <property type="match status" value="1"/>
</dbReference>
<keyword evidence="2" id="KW-0378">Hydrolase</keyword>
<dbReference type="GO" id="GO:0071713">
    <property type="term" value="F:para-aminobenzoyl-glutamate hydrolase activity"/>
    <property type="evidence" value="ECO:0007669"/>
    <property type="project" value="TreeGrafter"/>
</dbReference>
<gene>
    <name evidence="2" type="primary">abgB_25</name>
    <name evidence="2" type="ORF">SDC9_121800</name>
</gene>
<dbReference type="GO" id="GO:0046657">
    <property type="term" value="P:folic acid catabolic process"/>
    <property type="evidence" value="ECO:0007669"/>
    <property type="project" value="TreeGrafter"/>
</dbReference>
<dbReference type="SUPFAM" id="SSF53187">
    <property type="entry name" value="Zn-dependent exopeptidases"/>
    <property type="match status" value="1"/>
</dbReference>
<dbReference type="AlphaFoldDB" id="A0A645CD21"/>
<dbReference type="SUPFAM" id="SSF55031">
    <property type="entry name" value="Bacterial exopeptidase dimerisation domain"/>
    <property type="match status" value="1"/>
</dbReference>
<dbReference type="GO" id="GO:0016805">
    <property type="term" value="F:dipeptidase activity"/>
    <property type="evidence" value="ECO:0007669"/>
    <property type="project" value="TreeGrafter"/>
</dbReference>
<dbReference type="EC" id="3.5.1.-" evidence="2"/>
<dbReference type="InterPro" id="IPR036264">
    <property type="entry name" value="Bact_exopeptidase_dim_dom"/>
</dbReference>
<reference evidence="2" key="1">
    <citation type="submission" date="2019-08" db="EMBL/GenBank/DDBJ databases">
        <authorList>
            <person name="Kucharzyk K."/>
            <person name="Murdoch R.W."/>
            <person name="Higgins S."/>
            <person name="Loffler F."/>
        </authorList>
    </citation>
    <scope>NUCLEOTIDE SEQUENCE</scope>
</reference>
<name>A0A645CD21_9ZZZZ</name>
<dbReference type="InterPro" id="IPR052030">
    <property type="entry name" value="Peptidase_M20/M20A_hydrolases"/>
</dbReference>
<dbReference type="GO" id="GO:0005737">
    <property type="term" value="C:cytoplasm"/>
    <property type="evidence" value="ECO:0007669"/>
    <property type="project" value="TreeGrafter"/>
</dbReference>
<accession>A0A645CD21</accession>
<evidence type="ECO:0000256" key="1">
    <source>
        <dbReference type="SAM" id="MobiDB-lite"/>
    </source>
</evidence>
<feature type="region of interest" description="Disordered" evidence="1">
    <location>
        <begin position="254"/>
        <end position="274"/>
    </location>
</feature>
<dbReference type="EMBL" id="VSSQ01026208">
    <property type="protein sequence ID" value="MPM74811.1"/>
    <property type="molecule type" value="Genomic_DNA"/>
</dbReference>
<comment type="caution">
    <text evidence="2">The sequence shown here is derived from an EMBL/GenBank/DDBJ whole genome shotgun (WGS) entry which is preliminary data.</text>
</comment>
<protein>
    <submittedName>
        <fullName evidence="2">p-aminobenzoyl-glutamate hydrolase subunit B</fullName>
        <ecNumber evidence="2">3.5.1.-</ecNumber>
    </submittedName>
</protein>